<comment type="caution">
    <text evidence="10">The sequence shown here is derived from an EMBL/GenBank/DDBJ whole genome shotgun (WGS) entry which is preliminary data.</text>
</comment>
<dbReference type="Pfam" id="PF04290">
    <property type="entry name" value="DctQ"/>
    <property type="match status" value="1"/>
</dbReference>
<sequence length="173" mass="20257">ELAMKWLRLAVQRIDDLNEIIAKTVGWIVIITMSTTIYDVVMRYFFNAPTIWAYELGGLLLAPFWLLAGGYVLLQNAHVRMDVFYRRLTPRKQAILDLVTYTFFFFYCSLILIYGWDYFWLSFTRQDHSRTLWKPILWPFKAMLPAGAGLILLAGIAKYTRDLYIAITGRPLE</sequence>
<evidence type="ECO:0000256" key="3">
    <source>
        <dbReference type="ARBA" id="ARBA00022475"/>
    </source>
</evidence>
<dbReference type="PANTHER" id="PTHR35011:SF4">
    <property type="entry name" value="SLL1102 PROTEIN"/>
    <property type="match status" value="1"/>
</dbReference>
<keyword evidence="2" id="KW-0813">Transport</keyword>
<evidence type="ECO:0000259" key="9">
    <source>
        <dbReference type="Pfam" id="PF04290"/>
    </source>
</evidence>
<gene>
    <name evidence="10" type="ORF">S06H3_18836</name>
</gene>
<organism evidence="10">
    <name type="scientific">marine sediment metagenome</name>
    <dbReference type="NCBI Taxonomy" id="412755"/>
    <lineage>
        <taxon>unclassified sequences</taxon>
        <taxon>metagenomes</taxon>
        <taxon>ecological metagenomes</taxon>
    </lineage>
</organism>
<evidence type="ECO:0000256" key="8">
    <source>
        <dbReference type="SAM" id="Phobius"/>
    </source>
</evidence>
<keyword evidence="6 8" id="KW-1133">Transmembrane helix</keyword>
<reference evidence="10" key="1">
    <citation type="journal article" date="2014" name="Front. Microbiol.">
        <title>High frequency of phylogenetically diverse reductive dehalogenase-homologous genes in deep subseafloor sedimentary metagenomes.</title>
        <authorList>
            <person name="Kawai M."/>
            <person name="Futagami T."/>
            <person name="Toyoda A."/>
            <person name="Takaki Y."/>
            <person name="Nishi S."/>
            <person name="Hori S."/>
            <person name="Arai W."/>
            <person name="Tsubouchi T."/>
            <person name="Morono Y."/>
            <person name="Uchiyama I."/>
            <person name="Ito T."/>
            <person name="Fujiyama A."/>
            <person name="Inagaki F."/>
            <person name="Takami H."/>
        </authorList>
    </citation>
    <scope>NUCLEOTIDE SEQUENCE</scope>
    <source>
        <strain evidence="10">Expedition CK06-06</strain>
    </source>
</reference>
<dbReference type="PANTHER" id="PTHR35011">
    <property type="entry name" value="2,3-DIKETO-L-GULONATE TRAP TRANSPORTER SMALL PERMEASE PROTEIN YIAM"/>
    <property type="match status" value="1"/>
</dbReference>
<evidence type="ECO:0000313" key="10">
    <source>
        <dbReference type="EMBL" id="GAI02614.1"/>
    </source>
</evidence>
<dbReference type="EMBL" id="BARV01009572">
    <property type="protein sequence ID" value="GAI02614.1"/>
    <property type="molecule type" value="Genomic_DNA"/>
</dbReference>
<name>X1M8E4_9ZZZZ</name>
<dbReference type="InterPro" id="IPR007387">
    <property type="entry name" value="TRAP_DctQ"/>
</dbReference>
<protein>
    <recommendedName>
        <fullName evidence="9">Tripartite ATP-independent periplasmic transporters DctQ component domain-containing protein</fullName>
    </recommendedName>
</protein>
<dbReference type="AlphaFoldDB" id="X1M8E4"/>
<evidence type="ECO:0000256" key="5">
    <source>
        <dbReference type="ARBA" id="ARBA00022692"/>
    </source>
</evidence>
<dbReference type="InterPro" id="IPR055348">
    <property type="entry name" value="DctQ"/>
</dbReference>
<evidence type="ECO:0000256" key="4">
    <source>
        <dbReference type="ARBA" id="ARBA00022519"/>
    </source>
</evidence>
<evidence type="ECO:0000256" key="7">
    <source>
        <dbReference type="ARBA" id="ARBA00023136"/>
    </source>
</evidence>
<feature type="transmembrane region" description="Helical" evidence="8">
    <location>
        <begin position="51"/>
        <end position="74"/>
    </location>
</feature>
<keyword evidence="5 8" id="KW-0812">Transmembrane</keyword>
<evidence type="ECO:0000256" key="2">
    <source>
        <dbReference type="ARBA" id="ARBA00022448"/>
    </source>
</evidence>
<accession>X1M8E4</accession>
<feature type="domain" description="Tripartite ATP-independent periplasmic transporters DctQ component" evidence="9">
    <location>
        <begin position="34"/>
        <end position="162"/>
    </location>
</feature>
<feature type="transmembrane region" description="Helical" evidence="8">
    <location>
        <begin position="136"/>
        <end position="157"/>
    </location>
</feature>
<feature type="transmembrane region" description="Helical" evidence="8">
    <location>
        <begin position="20"/>
        <end position="45"/>
    </location>
</feature>
<dbReference type="GO" id="GO:0005886">
    <property type="term" value="C:plasma membrane"/>
    <property type="evidence" value="ECO:0007669"/>
    <property type="project" value="UniProtKB-SubCell"/>
</dbReference>
<evidence type="ECO:0000256" key="1">
    <source>
        <dbReference type="ARBA" id="ARBA00004429"/>
    </source>
</evidence>
<feature type="non-terminal residue" evidence="10">
    <location>
        <position position="1"/>
    </location>
</feature>
<evidence type="ECO:0000256" key="6">
    <source>
        <dbReference type="ARBA" id="ARBA00022989"/>
    </source>
</evidence>
<keyword evidence="4" id="KW-0997">Cell inner membrane</keyword>
<feature type="transmembrane region" description="Helical" evidence="8">
    <location>
        <begin position="95"/>
        <end position="116"/>
    </location>
</feature>
<keyword evidence="3" id="KW-1003">Cell membrane</keyword>
<comment type="subcellular location">
    <subcellularLocation>
        <location evidence="1">Cell inner membrane</location>
        <topology evidence="1">Multi-pass membrane protein</topology>
    </subcellularLocation>
</comment>
<keyword evidence="7 8" id="KW-0472">Membrane</keyword>
<proteinExistence type="predicted"/>